<dbReference type="AlphaFoldDB" id="A0AAE1CIR4"/>
<organism evidence="1 2">
    <name type="scientific">Podospora appendiculata</name>
    <dbReference type="NCBI Taxonomy" id="314037"/>
    <lineage>
        <taxon>Eukaryota</taxon>
        <taxon>Fungi</taxon>
        <taxon>Dikarya</taxon>
        <taxon>Ascomycota</taxon>
        <taxon>Pezizomycotina</taxon>
        <taxon>Sordariomycetes</taxon>
        <taxon>Sordariomycetidae</taxon>
        <taxon>Sordariales</taxon>
        <taxon>Podosporaceae</taxon>
        <taxon>Podospora</taxon>
    </lineage>
</organism>
<evidence type="ECO:0000313" key="2">
    <source>
        <dbReference type="Proteomes" id="UP001270362"/>
    </source>
</evidence>
<protein>
    <submittedName>
        <fullName evidence="1">Uncharacterized protein</fullName>
    </submittedName>
</protein>
<reference evidence="1" key="2">
    <citation type="submission" date="2023-06" db="EMBL/GenBank/DDBJ databases">
        <authorList>
            <consortium name="Lawrence Berkeley National Laboratory"/>
            <person name="Haridas S."/>
            <person name="Hensen N."/>
            <person name="Bonometti L."/>
            <person name="Westerberg I."/>
            <person name="Brannstrom I.O."/>
            <person name="Guillou S."/>
            <person name="Cros-Aarteil S."/>
            <person name="Calhoun S."/>
            <person name="Kuo A."/>
            <person name="Mondo S."/>
            <person name="Pangilinan J."/>
            <person name="Riley R."/>
            <person name="Labutti K."/>
            <person name="Andreopoulos B."/>
            <person name="Lipzen A."/>
            <person name="Chen C."/>
            <person name="Yanf M."/>
            <person name="Daum C."/>
            <person name="Ng V."/>
            <person name="Clum A."/>
            <person name="Steindorff A."/>
            <person name="Ohm R."/>
            <person name="Martin F."/>
            <person name="Silar P."/>
            <person name="Natvig D."/>
            <person name="Lalanne C."/>
            <person name="Gautier V."/>
            <person name="Ament-Velasquez S.L."/>
            <person name="Kruys A."/>
            <person name="Hutchinson M.I."/>
            <person name="Powell A.J."/>
            <person name="Barry K."/>
            <person name="Miller A.N."/>
            <person name="Grigoriev I.V."/>
            <person name="Debuchy R."/>
            <person name="Gladieux P."/>
            <person name="Thoren M.H."/>
            <person name="Johannesson H."/>
        </authorList>
    </citation>
    <scope>NUCLEOTIDE SEQUENCE</scope>
    <source>
        <strain evidence="1">CBS 314.62</strain>
    </source>
</reference>
<gene>
    <name evidence="1" type="ORF">B0T22DRAFT_497678</name>
</gene>
<name>A0AAE1CIR4_9PEZI</name>
<dbReference type="Proteomes" id="UP001270362">
    <property type="component" value="Unassembled WGS sequence"/>
</dbReference>
<sequence length="75" mass="8912">MCDYTQREYCCGHFRWIASKWCREYTITHKRCQPNVTHSEYRSEDECGECKNKAAPRPPWEKMIKRSGSNGVSSY</sequence>
<evidence type="ECO:0000313" key="1">
    <source>
        <dbReference type="EMBL" id="KAK3695829.1"/>
    </source>
</evidence>
<dbReference type="EMBL" id="JAULSO010000001">
    <property type="protein sequence ID" value="KAK3695829.1"/>
    <property type="molecule type" value="Genomic_DNA"/>
</dbReference>
<reference evidence="1" key="1">
    <citation type="journal article" date="2023" name="Mol. Phylogenet. Evol.">
        <title>Genome-scale phylogeny and comparative genomics of the fungal order Sordariales.</title>
        <authorList>
            <person name="Hensen N."/>
            <person name="Bonometti L."/>
            <person name="Westerberg I."/>
            <person name="Brannstrom I.O."/>
            <person name="Guillou S."/>
            <person name="Cros-Aarteil S."/>
            <person name="Calhoun S."/>
            <person name="Haridas S."/>
            <person name="Kuo A."/>
            <person name="Mondo S."/>
            <person name="Pangilinan J."/>
            <person name="Riley R."/>
            <person name="LaButti K."/>
            <person name="Andreopoulos B."/>
            <person name="Lipzen A."/>
            <person name="Chen C."/>
            <person name="Yan M."/>
            <person name="Daum C."/>
            <person name="Ng V."/>
            <person name="Clum A."/>
            <person name="Steindorff A."/>
            <person name="Ohm R.A."/>
            <person name="Martin F."/>
            <person name="Silar P."/>
            <person name="Natvig D.O."/>
            <person name="Lalanne C."/>
            <person name="Gautier V."/>
            <person name="Ament-Velasquez S.L."/>
            <person name="Kruys A."/>
            <person name="Hutchinson M.I."/>
            <person name="Powell A.J."/>
            <person name="Barry K."/>
            <person name="Miller A.N."/>
            <person name="Grigoriev I.V."/>
            <person name="Debuchy R."/>
            <person name="Gladieux P."/>
            <person name="Hiltunen Thoren M."/>
            <person name="Johannesson H."/>
        </authorList>
    </citation>
    <scope>NUCLEOTIDE SEQUENCE</scope>
    <source>
        <strain evidence="1">CBS 314.62</strain>
    </source>
</reference>
<comment type="caution">
    <text evidence="1">The sequence shown here is derived from an EMBL/GenBank/DDBJ whole genome shotgun (WGS) entry which is preliminary data.</text>
</comment>
<keyword evidence="2" id="KW-1185">Reference proteome</keyword>
<proteinExistence type="predicted"/>
<accession>A0AAE1CIR4</accession>